<comment type="caution">
    <text evidence="1">The sequence shown here is derived from an EMBL/GenBank/DDBJ whole genome shotgun (WGS) entry which is preliminary data.</text>
</comment>
<evidence type="ECO:0000313" key="2">
    <source>
        <dbReference type="Proteomes" id="UP000050501"/>
    </source>
</evidence>
<proteinExistence type="predicted"/>
<accession>A0A0P6XI92</accession>
<dbReference type="Gene3D" id="3.40.190.10">
    <property type="entry name" value="Periplasmic binding protein-like II"/>
    <property type="match status" value="1"/>
</dbReference>
<organism evidence="1 2">
    <name type="scientific">Levilinea saccharolytica</name>
    <dbReference type="NCBI Taxonomy" id="229921"/>
    <lineage>
        <taxon>Bacteria</taxon>
        <taxon>Bacillati</taxon>
        <taxon>Chloroflexota</taxon>
        <taxon>Anaerolineae</taxon>
        <taxon>Anaerolineales</taxon>
        <taxon>Anaerolineaceae</taxon>
        <taxon>Levilinea</taxon>
    </lineage>
</organism>
<dbReference type="SUPFAM" id="SSF53850">
    <property type="entry name" value="Periplasmic binding protein-like II"/>
    <property type="match status" value="1"/>
</dbReference>
<sequence length="404" mass="44546">MHPFYADSAAALASLTDEFNQTNVWGLHVKLQAPGSAGLMNQAAAEARQDGSLPQILAAESAQLAAWEAAQPTFADLNDYMQDPNWGLTAEERASFFPNFWEADSAADGTRQLALPALRTTRLMVYNQTWAEELGFAAPPANEKELELQLCAALQANLADADRANDGTGGWIVDNDPYTILTFLAAFGEDPAQMGGRAYSFNTASNRDAFAYLRGLFDRTCAWNSRQPEPQEYFSTRRTLLYTASLQDLPRQERIQTRLNPNDSWTVLPFPAVAADPLVIASGHSYAVSLAKPEEQLGAWLFIRWLSLPRHQARLAQTAAAWPVSQAALDLMQDYAASHPQWAAAAQWIPQARPAPRSGDWARTQFVLQDAAWQLFQANLTAEQIPDLLSQLDDTIPDVLQPTP</sequence>
<protein>
    <recommendedName>
        <fullName evidence="3">ABC-type sugar transport system, periplasmic component</fullName>
    </recommendedName>
</protein>
<dbReference type="AlphaFoldDB" id="A0A0P6XI92"/>
<evidence type="ECO:0000313" key="1">
    <source>
        <dbReference type="EMBL" id="KPL79587.1"/>
    </source>
</evidence>
<dbReference type="Proteomes" id="UP000050501">
    <property type="component" value="Unassembled WGS sequence"/>
</dbReference>
<reference evidence="1 2" key="1">
    <citation type="submission" date="2015-07" db="EMBL/GenBank/DDBJ databases">
        <title>Genome sequence of Levilinea saccharolytica DSM 16555.</title>
        <authorList>
            <person name="Hemp J."/>
            <person name="Ward L.M."/>
            <person name="Pace L.A."/>
            <person name="Fischer W.W."/>
        </authorList>
    </citation>
    <scope>NUCLEOTIDE SEQUENCE [LARGE SCALE GENOMIC DNA]</scope>
    <source>
        <strain evidence="1 2">KIBI-1</strain>
    </source>
</reference>
<dbReference type="PANTHER" id="PTHR43649">
    <property type="entry name" value="ARABINOSE-BINDING PROTEIN-RELATED"/>
    <property type="match status" value="1"/>
</dbReference>
<gene>
    <name evidence="1" type="ORF">ADN01_13920</name>
</gene>
<dbReference type="RefSeq" id="WP_075071216.1">
    <property type="nucleotide sequence ID" value="NZ_LGCM01000047.1"/>
</dbReference>
<name>A0A0P6XI92_9CHLR</name>
<dbReference type="InterPro" id="IPR050490">
    <property type="entry name" value="Bact_solute-bd_prot1"/>
</dbReference>
<evidence type="ECO:0008006" key="3">
    <source>
        <dbReference type="Google" id="ProtNLM"/>
    </source>
</evidence>
<keyword evidence="2" id="KW-1185">Reference proteome</keyword>
<dbReference type="Pfam" id="PF13416">
    <property type="entry name" value="SBP_bac_8"/>
    <property type="match status" value="1"/>
</dbReference>
<dbReference type="STRING" id="229921.ADN01_13920"/>
<dbReference type="EMBL" id="LGCM01000047">
    <property type="protein sequence ID" value="KPL79587.1"/>
    <property type="molecule type" value="Genomic_DNA"/>
</dbReference>
<dbReference type="InterPro" id="IPR006059">
    <property type="entry name" value="SBP"/>
</dbReference>